<keyword evidence="4" id="KW-0966">Cell projection</keyword>
<evidence type="ECO:0000256" key="2">
    <source>
        <dbReference type="ARBA" id="ARBA00022574"/>
    </source>
</evidence>
<evidence type="ECO:0000313" key="10">
    <source>
        <dbReference type="Proteomes" id="UP000663829"/>
    </source>
</evidence>
<organism evidence="6 10">
    <name type="scientific">Didymodactylos carnosus</name>
    <dbReference type="NCBI Taxonomy" id="1234261"/>
    <lineage>
        <taxon>Eukaryota</taxon>
        <taxon>Metazoa</taxon>
        <taxon>Spiralia</taxon>
        <taxon>Gnathifera</taxon>
        <taxon>Rotifera</taxon>
        <taxon>Eurotatoria</taxon>
        <taxon>Bdelloidea</taxon>
        <taxon>Philodinida</taxon>
        <taxon>Philodinidae</taxon>
        <taxon>Didymodactylos</taxon>
    </lineage>
</organism>
<evidence type="ECO:0000256" key="5">
    <source>
        <dbReference type="ARBA" id="ARBA00040994"/>
    </source>
</evidence>
<dbReference type="InterPro" id="IPR011992">
    <property type="entry name" value="EF-hand-dom_pair"/>
</dbReference>
<comment type="caution">
    <text evidence="6">The sequence shown here is derived from an EMBL/GenBank/DDBJ whole genome shotgun (WGS) entry which is preliminary data.</text>
</comment>
<name>A0A814AU82_9BILA</name>
<evidence type="ECO:0000256" key="3">
    <source>
        <dbReference type="ARBA" id="ARBA00022737"/>
    </source>
</evidence>
<dbReference type="SMART" id="SM00320">
    <property type="entry name" value="WD40"/>
    <property type="match status" value="7"/>
</dbReference>
<gene>
    <name evidence="6" type="ORF">GPM918_LOCUS9525</name>
    <name evidence="7" type="ORF">OVA965_LOCUS28118</name>
    <name evidence="8" type="ORF">SRO942_LOCUS9526</name>
    <name evidence="9" type="ORF">TMI583_LOCUS28866</name>
</gene>
<evidence type="ECO:0000313" key="7">
    <source>
        <dbReference type="EMBL" id="CAF1291542.1"/>
    </source>
</evidence>
<dbReference type="Proteomes" id="UP000663829">
    <property type="component" value="Unassembled WGS sequence"/>
</dbReference>
<dbReference type="InterPro" id="IPR015943">
    <property type="entry name" value="WD40/YVTN_repeat-like_dom_sf"/>
</dbReference>
<dbReference type="EMBL" id="CAJOBA010040536">
    <property type="protein sequence ID" value="CAF4096313.1"/>
    <property type="molecule type" value="Genomic_DNA"/>
</dbReference>
<dbReference type="Proteomes" id="UP000682733">
    <property type="component" value="Unassembled WGS sequence"/>
</dbReference>
<proteinExistence type="predicted"/>
<dbReference type="SUPFAM" id="SSF50978">
    <property type="entry name" value="WD40 repeat-like"/>
    <property type="match status" value="2"/>
</dbReference>
<comment type="subcellular location">
    <subcellularLocation>
        <location evidence="1">Cell projection</location>
        <location evidence="1">Cilium</location>
    </subcellularLocation>
</comment>
<keyword evidence="2" id="KW-0853">WD repeat</keyword>
<dbReference type="Proteomes" id="UP000677228">
    <property type="component" value="Unassembled WGS sequence"/>
</dbReference>
<evidence type="ECO:0000313" key="8">
    <source>
        <dbReference type="EMBL" id="CAF3698293.1"/>
    </source>
</evidence>
<protein>
    <recommendedName>
        <fullName evidence="5">Cilia- and flagella-associated protein 251</fullName>
    </recommendedName>
</protein>
<evidence type="ECO:0000256" key="1">
    <source>
        <dbReference type="ARBA" id="ARBA00004138"/>
    </source>
</evidence>
<keyword evidence="10" id="KW-1185">Reference proteome</keyword>
<dbReference type="PANTHER" id="PTHR13720:SF13">
    <property type="entry name" value="CILIA- AND FLAGELLA-ASSOCIATED PROTEIN 251"/>
    <property type="match status" value="1"/>
</dbReference>
<dbReference type="GO" id="GO:0031514">
    <property type="term" value="C:motile cilium"/>
    <property type="evidence" value="ECO:0007669"/>
    <property type="project" value="TreeGrafter"/>
</dbReference>
<dbReference type="PANTHER" id="PTHR13720">
    <property type="entry name" value="WD-40 REPEAT PROTEIN"/>
    <property type="match status" value="1"/>
</dbReference>
<dbReference type="EMBL" id="CAJNOQ010001778">
    <property type="protein sequence ID" value="CAF0918500.1"/>
    <property type="molecule type" value="Genomic_DNA"/>
</dbReference>
<keyword evidence="3" id="KW-0677">Repeat</keyword>
<accession>A0A814AU82</accession>
<sequence>MSTQTSMISNKPTGKTLLTHIVPLAEMDSDLFKPLPHCQDCKTCLKLSWTVGMNISIPIINMTVGGKTRYFYVLGNVGILASGENNDNKESDFIAQFSLSGSGKAQIILQGHVNRIVSASVSNDKQWLITAESGVQAFCIVWNAYTGQPVKYLTDIHEHGICQVYMSKDAKLVAILTEVPQQKIVLWRWSNDESMPTSLPVIPLQCEQQTFFTMLENHSLFCSCGHDSAIFYIPSKDSETVRLEVHNDIQKKLRQRTVQIIFCYMLPDSKQAVIITKTGKAIFFDVEYAAVGLRSSPDQTRYQQFIVTSATTFNKPSHSTTNIHDSVSTTSSAGIVRENQVYVVETVMKRLHDLQRQITAIEYFSSHIIIGTETSQIVVYDSNLHFIKQYSLFGIGPLYSIAVNKFSDGDRKETIDTLTSTEKIFELNEVICGSNSAVIITQKNFQLIKIVQIMPLGQITDICLRAVSSVLLVGTSIGHLYVWHGESRVLFIDKQISSASTIGISKLCLSGDGSHLAVGLDNGLIWVYDAATYNPLNNHPLHNSRSPVTLIEYSPNGIFLAAIVDSTAVSLYIRDAKKSNIYHNYGRCVAHFNGVSAILFTEDKQTKRQCLFSCGGDGDLVEYTVDGERLFPFGVQSRSNLCDYPYYAHSVVQYSSDPKNHYLVCSISDARIKFIELATKRCRWTIQVFPQYQIYEQIKVWPVDCNDQYESNYLAFRSTDYIGVMKLPGTGSPTECDLILAHGGGVQTIDVATGRNVIVSCGRKDSCIFIWKFDLDCMKKRLQQNQQNPMKNFYSLLDWSSNDAHSEYRDLELIFYYIQLQDSTNLKINEKIPLTLVPDFARAIGVYLSERKIQELYDELCYTKQISNPRDIYIDFSEVIRIYFNHLTSIPTSSIKIIKTFFEEVTSNQQNKNATLNIHDLLQILVTEGERMTIDELREAFYAVDIFTTDIENFHDLSENYTLNEFLKLFSRKDSNGMLPNDEHEAEAFSNGKEEDITTINEHKLMKSHMNHYSETTQPNKFVVSQTLEHDYVDILKPREKRRDTKYSSIFSATSSTNGPT</sequence>
<evidence type="ECO:0000313" key="6">
    <source>
        <dbReference type="EMBL" id="CAF0918500.1"/>
    </source>
</evidence>
<dbReference type="Proteomes" id="UP000681722">
    <property type="component" value="Unassembled WGS sequence"/>
</dbReference>
<evidence type="ECO:0000313" key="9">
    <source>
        <dbReference type="EMBL" id="CAF4096313.1"/>
    </source>
</evidence>
<dbReference type="OrthoDB" id="4899631at2759"/>
<dbReference type="EMBL" id="CAJNOK010018967">
    <property type="protein sequence ID" value="CAF1291542.1"/>
    <property type="molecule type" value="Genomic_DNA"/>
</dbReference>
<evidence type="ECO:0000256" key="4">
    <source>
        <dbReference type="ARBA" id="ARBA00023273"/>
    </source>
</evidence>
<dbReference type="AlphaFoldDB" id="A0A814AU82"/>
<dbReference type="EMBL" id="CAJOBC010001778">
    <property type="protein sequence ID" value="CAF3698293.1"/>
    <property type="molecule type" value="Genomic_DNA"/>
</dbReference>
<dbReference type="InterPro" id="IPR036322">
    <property type="entry name" value="WD40_repeat_dom_sf"/>
</dbReference>
<dbReference type="InterPro" id="IPR050630">
    <property type="entry name" value="WD_repeat_EMAP"/>
</dbReference>
<dbReference type="InterPro" id="IPR001680">
    <property type="entry name" value="WD40_rpt"/>
</dbReference>
<dbReference type="SUPFAM" id="SSF47473">
    <property type="entry name" value="EF-hand"/>
    <property type="match status" value="1"/>
</dbReference>
<dbReference type="Gene3D" id="2.130.10.10">
    <property type="entry name" value="YVTN repeat-like/Quinoprotein amine dehydrogenase"/>
    <property type="match status" value="2"/>
</dbReference>
<reference evidence="6" key="1">
    <citation type="submission" date="2021-02" db="EMBL/GenBank/DDBJ databases">
        <authorList>
            <person name="Nowell W R."/>
        </authorList>
    </citation>
    <scope>NUCLEOTIDE SEQUENCE</scope>
</reference>